<dbReference type="RefSeq" id="WP_189725254.1">
    <property type="nucleotide sequence ID" value="NZ_BMUK01000007.1"/>
</dbReference>
<sequence length="82" mass="8893">MSVRLPRLPRWIGQVEGKNAAPERIADLHDAAQQVIGTVGGDVADPQGEFAEVVEDQQRQADDLDQGLPRIRPVVGLGRQQG</sequence>
<proteinExistence type="predicted"/>
<organism evidence="2 3">
    <name type="scientific">Streptomyces purpurascens</name>
    <dbReference type="NCBI Taxonomy" id="1924"/>
    <lineage>
        <taxon>Bacteria</taxon>
        <taxon>Bacillati</taxon>
        <taxon>Actinomycetota</taxon>
        <taxon>Actinomycetes</taxon>
        <taxon>Kitasatosporales</taxon>
        <taxon>Streptomycetaceae</taxon>
        <taxon>Streptomyces</taxon>
    </lineage>
</organism>
<evidence type="ECO:0000313" key="2">
    <source>
        <dbReference type="EMBL" id="WTW24951.1"/>
    </source>
</evidence>
<feature type="region of interest" description="Disordered" evidence="1">
    <location>
        <begin position="57"/>
        <end position="82"/>
    </location>
</feature>
<name>A0ABZ1MDV3_STREF</name>
<protein>
    <submittedName>
        <fullName evidence="2">Uncharacterized protein</fullName>
    </submittedName>
</protein>
<accession>A0ABZ1MDV3</accession>
<evidence type="ECO:0000313" key="3">
    <source>
        <dbReference type="Proteomes" id="UP001621512"/>
    </source>
</evidence>
<keyword evidence="3" id="KW-1185">Reference proteome</keyword>
<dbReference type="EMBL" id="CP108341">
    <property type="protein sequence ID" value="WTW24951.1"/>
    <property type="molecule type" value="Genomic_DNA"/>
</dbReference>
<gene>
    <name evidence="2" type="ORF">OHU35_02380</name>
</gene>
<dbReference type="Proteomes" id="UP001621512">
    <property type="component" value="Chromosome"/>
</dbReference>
<reference evidence="2 3" key="1">
    <citation type="submission" date="2022-10" db="EMBL/GenBank/DDBJ databases">
        <title>The complete genomes of actinobacterial strains from the NBC collection.</title>
        <authorList>
            <person name="Joergensen T.S."/>
            <person name="Alvarez Arevalo M."/>
            <person name="Sterndorff E.B."/>
            <person name="Faurdal D."/>
            <person name="Vuksanovic O."/>
            <person name="Mourched A.-S."/>
            <person name="Charusanti P."/>
            <person name="Shaw S."/>
            <person name="Blin K."/>
            <person name="Weber T."/>
        </authorList>
    </citation>
    <scope>NUCLEOTIDE SEQUENCE [LARGE SCALE GENOMIC DNA]</scope>
    <source>
        <strain evidence="2 3">NBC_00017</strain>
    </source>
</reference>
<evidence type="ECO:0000256" key="1">
    <source>
        <dbReference type="SAM" id="MobiDB-lite"/>
    </source>
</evidence>